<proteinExistence type="predicted"/>
<dbReference type="Proteomes" id="UP001597343">
    <property type="component" value="Unassembled WGS sequence"/>
</dbReference>
<gene>
    <name evidence="1" type="ORF">ACFSOY_09910</name>
</gene>
<dbReference type="Pfam" id="PF08890">
    <property type="entry name" value="Phage_TAC_5"/>
    <property type="match status" value="1"/>
</dbReference>
<evidence type="ECO:0000313" key="2">
    <source>
        <dbReference type="Proteomes" id="UP001597343"/>
    </source>
</evidence>
<sequence>MSELSMFFAENVLADGIEELVVSERFKDSDGKPIPWKLRWMTEAENEEIRKSATKRVKVKGQYVQETSPEDYMAKLVVSSVVFPDLKNAALQNSYGAVGADNLLRKMLLPGEYARLIEKVQEINGFDKDLGTLIDEVKN</sequence>
<comment type="caution">
    <text evidence="1">The sequence shown here is derived from an EMBL/GenBank/DDBJ whole genome shotgun (WGS) entry which is preliminary data.</text>
</comment>
<dbReference type="InterPro" id="IPR014986">
    <property type="entry name" value="XkdN-like"/>
</dbReference>
<reference evidence="2" key="1">
    <citation type="journal article" date="2019" name="Int. J. Syst. Evol. Microbiol.">
        <title>The Global Catalogue of Microorganisms (GCM) 10K type strain sequencing project: providing services to taxonomists for standard genome sequencing and annotation.</title>
        <authorList>
            <consortium name="The Broad Institute Genomics Platform"/>
            <consortium name="The Broad Institute Genome Sequencing Center for Infectious Disease"/>
            <person name="Wu L."/>
            <person name="Ma J."/>
        </authorList>
    </citation>
    <scope>NUCLEOTIDE SEQUENCE [LARGE SCALE GENOMIC DNA]</scope>
    <source>
        <strain evidence="2">CGMCC 1.13574</strain>
    </source>
</reference>
<dbReference type="Gene3D" id="3.30.2220.30">
    <property type="match status" value="1"/>
</dbReference>
<name>A0ABW4ZX51_9BACL</name>
<evidence type="ECO:0000313" key="1">
    <source>
        <dbReference type="EMBL" id="MFD2170313.1"/>
    </source>
</evidence>
<protein>
    <submittedName>
        <fullName evidence="1">Phage portal protein</fullName>
    </submittedName>
</protein>
<organism evidence="1 2">
    <name type="scientific">Tumebacillus lipolyticus</name>
    <dbReference type="NCBI Taxonomy" id="1280370"/>
    <lineage>
        <taxon>Bacteria</taxon>
        <taxon>Bacillati</taxon>
        <taxon>Bacillota</taxon>
        <taxon>Bacilli</taxon>
        <taxon>Bacillales</taxon>
        <taxon>Alicyclobacillaceae</taxon>
        <taxon>Tumebacillus</taxon>
    </lineage>
</organism>
<accession>A0ABW4ZX51</accession>
<dbReference type="InterPro" id="IPR038559">
    <property type="entry name" value="XkdN-like_sf"/>
</dbReference>
<dbReference type="EMBL" id="JBHUIO010000005">
    <property type="protein sequence ID" value="MFD2170313.1"/>
    <property type="molecule type" value="Genomic_DNA"/>
</dbReference>
<keyword evidence="2" id="KW-1185">Reference proteome</keyword>
<dbReference type="RefSeq" id="WP_386046151.1">
    <property type="nucleotide sequence ID" value="NZ_JBHUIO010000005.1"/>
</dbReference>